<evidence type="ECO:0000313" key="3">
    <source>
        <dbReference type="EMBL" id="MBA0833971.1"/>
    </source>
</evidence>
<proteinExistence type="predicted"/>
<evidence type="ECO:0000256" key="1">
    <source>
        <dbReference type="SAM" id="Phobius"/>
    </source>
</evidence>
<sequence>MVWFHNHYGYFTSKIAYSWLLLLQIHFGPHIAYWRIIWKLKRLPKIRVFVWRVGHEILPTINKITSIRHGFQKFCPRCGASDETLIHALKECPNARAILTIRGLGNKLLMKDWNNRNNLIFRAKRTTLGTGYRVVMRDEDGFVIGSGEGFKDE</sequence>
<keyword evidence="1" id="KW-0812">Transmembrane</keyword>
<comment type="caution">
    <text evidence="3">The sequence shown here is derived from an EMBL/GenBank/DDBJ whole genome shotgun (WGS) entry which is preliminary data.</text>
</comment>
<keyword evidence="1" id="KW-1133">Transmembrane helix</keyword>
<protein>
    <recommendedName>
        <fullName evidence="2">Reverse transcriptase zinc-binding domain-containing protein</fullName>
    </recommendedName>
</protein>
<evidence type="ECO:0000259" key="2">
    <source>
        <dbReference type="Pfam" id="PF13966"/>
    </source>
</evidence>
<feature type="transmembrane region" description="Helical" evidence="1">
    <location>
        <begin position="15"/>
        <end position="37"/>
    </location>
</feature>
<dbReference type="Pfam" id="PF13966">
    <property type="entry name" value="zf-RVT"/>
    <property type="match status" value="1"/>
</dbReference>
<name>A0A7J9JHT0_9ROSI</name>
<dbReference type="EMBL" id="JABFAE010000008">
    <property type="protein sequence ID" value="MBA0833971.1"/>
    <property type="molecule type" value="Genomic_DNA"/>
</dbReference>
<keyword evidence="4" id="KW-1185">Reference proteome</keyword>
<keyword evidence="1" id="KW-0472">Membrane</keyword>
<accession>A0A7J9JHT0</accession>
<dbReference type="AlphaFoldDB" id="A0A7J9JHT0"/>
<evidence type="ECO:0000313" key="4">
    <source>
        <dbReference type="Proteomes" id="UP000593575"/>
    </source>
</evidence>
<organism evidence="3 4">
    <name type="scientific">Gossypium armourianum</name>
    <dbReference type="NCBI Taxonomy" id="34283"/>
    <lineage>
        <taxon>Eukaryota</taxon>
        <taxon>Viridiplantae</taxon>
        <taxon>Streptophyta</taxon>
        <taxon>Embryophyta</taxon>
        <taxon>Tracheophyta</taxon>
        <taxon>Spermatophyta</taxon>
        <taxon>Magnoliopsida</taxon>
        <taxon>eudicotyledons</taxon>
        <taxon>Gunneridae</taxon>
        <taxon>Pentapetalae</taxon>
        <taxon>rosids</taxon>
        <taxon>malvids</taxon>
        <taxon>Malvales</taxon>
        <taxon>Malvaceae</taxon>
        <taxon>Malvoideae</taxon>
        <taxon>Gossypium</taxon>
    </lineage>
</organism>
<dbReference type="InterPro" id="IPR026960">
    <property type="entry name" value="RVT-Znf"/>
</dbReference>
<reference evidence="3 4" key="1">
    <citation type="journal article" date="2019" name="Genome Biol. Evol.">
        <title>Insights into the evolution of the New World diploid cottons (Gossypium, subgenus Houzingenia) based on genome sequencing.</title>
        <authorList>
            <person name="Grover C.E."/>
            <person name="Arick M.A. 2nd"/>
            <person name="Thrash A."/>
            <person name="Conover J.L."/>
            <person name="Sanders W.S."/>
            <person name="Peterson D.G."/>
            <person name="Frelichowski J.E."/>
            <person name="Scheffler J.A."/>
            <person name="Scheffler B.E."/>
            <person name="Wendel J.F."/>
        </authorList>
    </citation>
    <scope>NUCLEOTIDE SEQUENCE [LARGE SCALE GENOMIC DNA]</scope>
    <source>
        <strain evidence="3">6</strain>
        <tissue evidence="3">Leaf</tissue>
    </source>
</reference>
<dbReference type="Proteomes" id="UP000593575">
    <property type="component" value="Unassembled WGS sequence"/>
</dbReference>
<feature type="domain" description="Reverse transcriptase zinc-binding" evidence="2">
    <location>
        <begin position="11"/>
        <end position="97"/>
    </location>
</feature>
<gene>
    <name evidence="3" type="ORF">Goarm_006375</name>
</gene>